<proteinExistence type="predicted"/>
<dbReference type="HOGENOM" id="CLU_2631627_0_0_0"/>
<dbReference type="STRING" id="330214.NIDE3557"/>
<reference evidence="1 2" key="1">
    <citation type="journal article" date="2010" name="Proc. Natl. Acad. Sci. U.S.A.">
        <title>A Nitrospira metagenome illuminates the physiology and evolution of globally important nitrite-oxidizing bacteria.</title>
        <authorList>
            <person name="Lucker S."/>
            <person name="Wagner M."/>
            <person name="Maixner F."/>
            <person name="Pelletier E."/>
            <person name="Koch H."/>
            <person name="Vacherie B."/>
            <person name="Rattei T."/>
            <person name="Sinninghe Damste J."/>
            <person name="Spieck E."/>
            <person name="Le Paslier D."/>
            <person name="Daims H."/>
        </authorList>
    </citation>
    <scope>NUCLEOTIDE SEQUENCE [LARGE SCALE GENOMIC DNA]</scope>
</reference>
<organism evidence="1 2">
    <name type="scientific">Nitrospira defluvii</name>
    <dbReference type="NCBI Taxonomy" id="330214"/>
    <lineage>
        <taxon>Bacteria</taxon>
        <taxon>Pseudomonadati</taxon>
        <taxon>Nitrospirota</taxon>
        <taxon>Nitrospiria</taxon>
        <taxon>Nitrospirales</taxon>
        <taxon>Nitrospiraceae</taxon>
        <taxon>Nitrospira</taxon>
    </lineage>
</organism>
<gene>
    <name evidence="1" type="ORF">NIDE3557</name>
</gene>
<evidence type="ECO:0000313" key="2">
    <source>
        <dbReference type="Proteomes" id="UP000001660"/>
    </source>
</evidence>
<dbReference type="KEGG" id="nde:NIDE3557"/>
<dbReference type="AlphaFoldDB" id="D8PJ04"/>
<accession>D8PJ04</accession>
<evidence type="ECO:0000313" key="1">
    <source>
        <dbReference type="EMBL" id="CBK43241.1"/>
    </source>
</evidence>
<dbReference type="Proteomes" id="UP000001660">
    <property type="component" value="Chromosome"/>
</dbReference>
<dbReference type="EMBL" id="FP929003">
    <property type="protein sequence ID" value="CBK43241.1"/>
    <property type="molecule type" value="Genomic_DNA"/>
</dbReference>
<name>D8PJ04_9BACT</name>
<keyword evidence="2" id="KW-1185">Reference proteome</keyword>
<sequence length="77" mass="8176">MRQFIQCVRAFRLTPNRIANGPLSSSKPGVAPSLAGSPPGLFVLPIFLESCLDVSGHHHPALSFLRCPSVAHRSAVG</sequence>
<protein>
    <submittedName>
        <fullName evidence="1">Uncharacterized protein</fullName>
    </submittedName>
</protein>